<dbReference type="GO" id="GO:0003677">
    <property type="term" value="F:DNA binding"/>
    <property type="evidence" value="ECO:0007669"/>
    <property type="project" value="UniProtKB-UniRule"/>
</dbReference>
<reference evidence="7" key="1">
    <citation type="submission" date="2021-02" db="EMBL/GenBank/DDBJ databases">
        <title>Genome-Resolved Metagenomics of a Microbial Community Performing Photosynthetic Biological Nutrient Removal.</title>
        <authorList>
            <person name="Mcdaniel E.A."/>
        </authorList>
    </citation>
    <scope>NUCLEOTIDE SEQUENCE</scope>
    <source>
        <strain evidence="7">UWPOB_OBS1</strain>
    </source>
</reference>
<keyword evidence="3 6" id="KW-0815">Transposition</keyword>
<protein>
    <recommendedName>
        <fullName evidence="6">Mutator family transposase</fullName>
    </recommendedName>
</protein>
<evidence type="ECO:0000256" key="5">
    <source>
        <dbReference type="ARBA" id="ARBA00023172"/>
    </source>
</evidence>
<dbReference type="Proteomes" id="UP000664277">
    <property type="component" value="Unassembled WGS sequence"/>
</dbReference>
<evidence type="ECO:0000313" key="8">
    <source>
        <dbReference type="Proteomes" id="UP000664277"/>
    </source>
</evidence>
<dbReference type="GO" id="GO:0006313">
    <property type="term" value="P:DNA transposition"/>
    <property type="evidence" value="ECO:0007669"/>
    <property type="project" value="UniProtKB-UniRule"/>
</dbReference>
<proteinExistence type="inferred from homology"/>
<dbReference type="AlphaFoldDB" id="A0A8J7P8S1"/>
<evidence type="ECO:0000256" key="6">
    <source>
        <dbReference type="RuleBase" id="RU365089"/>
    </source>
</evidence>
<keyword evidence="6" id="KW-0814">Transposable element</keyword>
<evidence type="ECO:0000313" key="7">
    <source>
        <dbReference type="EMBL" id="MBN8660796.1"/>
    </source>
</evidence>
<dbReference type="EMBL" id="JAFLCK010000013">
    <property type="protein sequence ID" value="MBN8660796.1"/>
    <property type="molecule type" value="Genomic_DNA"/>
</dbReference>
<gene>
    <name evidence="7" type="ORF">J0M35_10555</name>
</gene>
<accession>A0A8J7P8S1</accession>
<dbReference type="PANTHER" id="PTHR33217:SF5">
    <property type="entry name" value="MUTATOR FAMILY TRANSPOSASE"/>
    <property type="match status" value="1"/>
</dbReference>
<name>A0A8J7P8S1_9BACT</name>
<dbReference type="PROSITE" id="PS01007">
    <property type="entry name" value="TRANSPOSASE_MUTATOR"/>
    <property type="match status" value="1"/>
</dbReference>
<dbReference type="InterPro" id="IPR001207">
    <property type="entry name" value="Transposase_mutator"/>
</dbReference>
<keyword evidence="5 6" id="KW-0233">DNA recombination</keyword>
<organism evidence="7 8">
    <name type="scientific">Candidatus Obscuribacter phosphatis</name>
    <dbReference type="NCBI Taxonomy" id="1906157"/>
    <lineage>
        <taxon>Bacteria</taxon>
        <taxon>Bacillati</taxon>
        <taxon>Candidatus Melainabacteria</taxon>
        <taxon>Candidatus Obscuribacterales</taxon>
        <taxon>Candidatus Obscuribacteraceae</taxon>
        <taxon>Candidatus Obscuribacter</taxon>
    </lineage>
</organism>
<evidence type="ECO:0000256" key="1">
    <source>
        <dbReference type="ARBA" id="ARBA00002190"/>
    </source>
</evidence>
<dbReference type="NCBIfam" id="NF033543">
    <property type="entry name" value="transpos_IS256"/>
    <property type="match status" value="1"/>
</dbReference>
<evidence type="ECO:0000256" key="3">
    <source>
        <dbReference type="ARBA" id="ARBA00022578"/>
    </source>
</evidence>
<keyword evidence="4 6" id="KW-0238">DNA-binding</keyword>
<dbReference type="PANTHER" id="PTHR33217">
    <property type="entry name" value="TRANSPOSASE FOR INSERTION SEQUENCE ELEMENT IS1081"/>
    <property type="match status" value="1"/>
</dbReference>
<evidence type="ECO:0000256" key="4">
    <source>
        <dbReference type="ARBA" id="ARBA00023125"/>
    </source>
</evidence>
<evidence type="ECO:0000256" key="2">
    <source>
        <dbReference type="ARBA" id="ARBA00010961"/>
    </source>
</evidence>
<comment type="similarity">
    <text evidence="2 6">Belongs to the transposase mutator family.</text>
</comment>
<dbReference type="GO" id="GO:0004803">
    <property type="term" value="F:transposase activity"/>
    <property type="evidence" value="ECO:0007669"/>
    <property type="project" value="UniProtKB-UniRule"/>
</dbReference>
<sequence length="401" mass="45546">MLDAFIKDHLAQGKHPKELLAKDGLLGQLTKALVERCLEAEMDDHLGYEKNERTGRGGENRRNGYTKKTVITDQGDVTLGVPRDRNGDFEPQIVQKRQTRLEGFDDKVLALYARGMTVRDIQSQLKDIYGTEVSPALISHVTDAVMDEARAWQTRPLENVYPIVFFDALVVKVRENQRVINKSVYLALAVNTSGQKELLGIWISQNEGAKFWLGILTELKTRGVQDIFIACVDGLTGMDEAIQTAFPKTWVQLCIVHMVRNSLKFVSYKHRKEMAGDLKAIYRAVTEDEAASALEALAEKWDGRYPTVSKSWRTHWAKIIPMFAFPDDIRKVIYTTNAVESVNMTLRKASRNHRIFPNDEAVIKVMYLAGQLISRKWTMPLRDWGAAMNQFSILFEGRVPS</sequence>
<comment type="function">
    <text evidence="1 6">Required for the transposition of the insertion element.</text>
</comment>
<dbReference type="Pfam" id="PF00872">
    <property type="entry name" value="Transposase_mut"/>
    <property type="match status" value="1"/>
</dbReference>
<comment type="caution">
    <text evidence="7">The sequence shown here is derived from an EMBL/GenBank/DDBJ whole genome shotgun (WGS) entry which is preliminary data.</text>
</comment>